<protein>
    <recommendedName>
        <fullName evidence="7">Metalloprotease</fullName>
    </recommendedName>
</protein>
<comment type="caution">
    <text evidence="5">The sequence shown here is derived from an EMBL/GenBank/DDBJ whole genome shotgun (WGS) entry which is preliminary data.</text>
</comment>
<comment type="subcellular location">
    <subcellularLocation>
        <location evidence="1">Membrane</location>
        <topology evidence="1">Single-pass membrane protein</topology>
    </subcellularLocation>
</comment>
<sequence>MPVRSSSRAPRAQAHRALAFRRRELVRLSLVAASLLAIVTWLHAPTICEAAEAAPPAANASDDDVKHLLSVVLAETEDFWGATFKAGGSTYEEPKLVLFTGFIATACGPVSGTSYCAADHRIYLDPAFPGLREIGSTGDFAKALILAREVGHHVQNISEVPHPDVTDGNQQAAIIRSEQVELQADCLAGLWSRYVWDQHLLEDSDLTQARGLLRALGDDQPANASRNSTAKRYGTAEQRIRWFDRGLAGKAIADCNTFADPL</sequence>
<keyword evidence="2" id="KW-0812">Transmembrane</keyword>
<dbReference type="EMBL" id="QKOD01000006">
    <property type="protein sequence ID" value="RNJ43547.1"/>
    <property type="molecule type" value="Genomic_DNA"/>
</dbReference>
<gene>
    <name evidence="5" type="ORF">DNR46_23105</name>
</gene>
<evidence type="ECO:0008006" key="7">
    <source>
        <dbReference type="Google" id="ProtNLM"/>
    </source>
</evidence>
<name>A0A3M9X697_9HYPH</name>
<evidence type="ECO:0000256" key="3">
    <source>
        <dbReference type="ARBA" id="ARBA00022989"/>
    </source>
</evidence>
<proteinExistence type="predicted"/>
<dbReference type="PANTHER" id="PTHR30168:SF0">
    <property type="entry name" value="INNER MEMBRANE PROTEIN"/>
    <property type="match status" value="1"/>
</dbReference>
<dbReference type="InterPro" id="IPR007343">
    <property type="entry name" value="Uncharacterised_pept_Zn_put"/>
</dbReference>
<evidence type="ECO:0000256" key="1">
    <source>
        <dbReference type="ARBA" id="ARBA00004167"/>
    </source>
</evidence>
<evidence type="ECO:0000256" key="4">
    <source>
        <dbReference type="ARBA" id="ARBA00023136"/>
    </source>
</evidence>
<keyword evidence="4" id="KW-0472">Membrane</keyword>
<dbReference type="AlphaFoldDB" id="A0A3M9X697"/>
<dbReference type="Pfam" id="PF04228">
    <property type="entry name" value="Zn_peptidase"/>
    <property type="match status" value="1"/>
</dbReference>
<keyword evidence="3" id="KW-1133">Transmembrane helix</keyword>
<organism evidence="5 6">
    <name type="scientific">Mesorhizobium japonicum</name>
    <dbReference type="NCBI Taxonomy" id="2066070"/>
    <lineage>
        <taxon>Bacteria</taxon>
        <taxon>Pseudomonadati</taxon>
        <taxon>Pseudomonadota</taxon>
        <taxon>Alphaproteobacteria</taxon>
        <taxon>Hyphomicrobiales</taxon>
        <taxon>Phyllobacteriaceae</taxon>
        <taxon>Mesorhizobium</taxon>
    </lineage>
</organism>
<evidence type="ECO:0000313" key="6">
    <source>
        <dbReference type="Proteomes" id="UP000275436"/>
    </source>
</evidence>
<accession>A0A3M9X697</accession>
<dbReference type="Proteomes" id="UP000275436">
    <property type="component" value="Unassembled WGS sequence"/>
</dbReference>
<dbReference type="PANTHER" id="PTHR30168">
    <property type="entry name" value="PUTATIVE MEMBRANE PROTEIN YPFJ"/>
    <property type="match status" value="1"/>
</dbReference>
<reference evidence="5 6" key="1">
    <citation type="journal article" date="2018" name="Mol. Plant Microbe Interact.">
        <title>Taxonomically Different Co-Microsymbionts of a Relict Legume, Oxytropis popoviana, Have Complementary Sets of Symbiotic Genes and Together Increase the Efficiency of Plant Nodulation.</title>
        <authorList>
            <person name="Safronova V."/>
            <person name="Belimov A."/>
            <person name="Sazanova A."/>
            <person name="Chirak E."/>
            <person name="Verkhozina A."/>
            <person name="Kuznetsova I."/>
            <person name="Andronov E."/>
            <person name="Puhalsky J."/>
            <person name="Tikhonovich I."/>
        </authorList>
    </citation>
    <scope>NUCLEOTIDE SEQUENCE [LARGE SCALE GENOMIC DNA]</scope>
    <source>
        <strain evidence="5 6">Opo-235</strain>
    </source>
</reference>
<evidence type="ECO:0000313" key="5">
    <source>
        <dbReference type="EMBL" id="RNJ43547.1"/>
    </source>
</evidence>
<dbReference type="GO" id="GO:0016020">
    <property type="term" value="C:membrane"/>
    <property type="evidence" value="ECO:0007669"/>
    <property type="project" value="UniProtKB-SubCell"/>
</dbReference>
<evidence type="ECO:0000256" key="2">
    <source>
        <dbReference type="ARBA" id="ARBA00022692"/>
    </source>
</evidence>